<dbReference type="InterPro" id="IPR028160">
    <property type="entry name" value="Slx9-like"/>
</dbReference>
<name>A0A9Q8LGM7_PASFU</name>
<comment type="similarity">
    <text evidence="2">Belongs to the SLX9 family.</text>
</comment>
<keyword evidence="7" id="KW-1185">Reference proteome</keyword>
<sequence length="236" mass="26290">MAPVKPRRPTARAKASRSSSDPRGKYAPPTTMDTDTTPDDPEHDSSINRKKHAGEAPSADGTFSLFADTFKTSKKDKRTIKHNALLNKVHAAGISKEKKKQKQRRPAKKLNTNVGDLADALPDVGEGEDEWEGISEDGDGMEVEGATKRRRRKRKVEGEGKMVMKSLKHRPGAMKKKTIMEERERERFRRNLAQMMAGQKGEEDKKEDGSGQAERWKALRGFIGSTMEKDKAFGGA</sequence>
<dbReference type="EMBL" id="CP090166">
    <property type="protein sequence ID" value="UJO17035.1"/>
    <property type="molecule type" value="Genomic_DNA"/>
</dbReference>
<feature type="compositionally biased region" description="Basic residues" evidence="5">
    <location>
        <begin position="166"/>
        <end position="177"/>
    </location>
</feature>
<feature type="compositionally biased region" description="Basic residues" evidence="5">
    <location>
        <begin position="97"/>
        <end position="108"/>
    </location>
</feature>
<protein>
    <recommendedName>
        <fullName evidence="3">Ribosome biogenesis protein SLX9</fullName>
    </recommendedName>
</protein>
<dbReference type="GO" id="GO:0000462">
    <property type="term" value="P:maturation of SSU-rRNA from tricistronic rRNA transcript (SSU-rRNA, 5.8S rRNA, LSU-rRNA)"/>
    <property type="evidence" value="ECO:0007669"/>
    <property type="project" value="InterPro"/>
</dbReference>
<feature type="compositionally biased region" description="Basic residues" evidence="5">
    <location>
        <begin position="1"/>
        <end position="15"/>
    </location>
</feature>
<proteinExistence type="inferred from homology"/>
<feature type="compositionally biased region" description="Acidic residues" evidence="5">
    <location>
        <begin position="125"/>
        <end position="142"/>
    </location>
</feature>
<feature type="region of interest" description="Disordered" evidence="5">
    <location>
        <begin position="91"/>
        <end position="182"/>
    </location>
</feature>
<evidence type="ECO:0000256" key="2">
    <source>
        <dbReference type="ARBA" id="ARBA00011022"/>
    </source>
</evidence>
<evidence type="ECO:0000256" key="1">
    <source>
        <dbReference type="ARBA" id="ARBA00004604"/>
    </source>
</evidence>
<dbReference type="OMA" id="HKPGAMK"/>
<dbReference type="OrthoDB" id="5429132at2759"/>
<accession>A0A9Q8LGM7</accession>
<dbReference type="GeneID" id="71985135"/>
<reference evidence="6" key="1">
    <citation type="submission" date="2021-12" db="EMBL/GenBank/DDBJ databases">
        <authorList>
            <person name="Zaccaron A."/>
            <person name="Stergiopoulos I."/>
        </authorList>
    </citation>
    <scope>NUCLEOTIDE SEQUENCE</scope>
    <source>
        <strain evidence="6">Race5_Kim</strain>
    </source>
</reference>
<dbReference type="KEGG" id="ffu:CLAFUR5_05257"/>
<reference evidence="6" key="2">
    <citation type="journal article" date="2022" name="Microb. Genom.">
        <title>A chromosome-scale genome assembly of the tomato pathogen Cladosporium fulvum reveals a compartmentalized genome architecture and the presence of a dispensable chromosome.</title>
        <authorList>
            <person name="Zaccaron A.Z."/>
            <person name="Chen L.H."/>
            <person name="Samaras A."/>
            <person name="Stergiopoulos I."/>
        </authorList>
    </citation>
    <scope>NUCLEOTIDE SEQUENCE</scope>
    <source>
        <strain evidence="6">Race5_Kim</strain>
    </source>
</reference>
<dbReference type="Pfam" id="PF15341">
    <property type="entry name" value="SLX9"/>
    <property type="match status" value="1"/>
</dbReference>
<keyword evidence="4" id="KW-0539">Nucleus</keyword>
<comment type="subcellular location">
    <subcellularLocation>
        <location evidence="1">Nucleus</location>
        <location evidence="1">Nucleolus</location>
    </subcellularLocation>
</comment>
<dbReference type="GO" id="GO:0030686">
    <property type="term" value="C:90S preribosome"/>
    <property type="evidence" value="ECO:0007669"/>
    <property type="project" value="InterPro"/>
</dbReference>
<evidence type="ECO:0000256" key="5">
    <source>
        <dbReference type="SAM" id="MobiDB-lite"/>
    </source>
</evidence>
<evidence type="ECO:0000256" key="3">
    <source>
        <dbReference type="ARBA" id="ARBA00021321"/>
    </source>
</evidence>
<dbReference type="GO" id="GO:0005730">
    <property type="term" value="C:nucleolus"/>
    <property type="evidence" value="ECO:0007669"/>
    <property type="project" value="UniProtKB-SubCell"/>
</dbReference>
<gene>
    <name evidence="6" type="ORF">CLAFUR5_05257</name>
</gene>
<dbReference type="AlphaFoldDB" id="A0A9Q8LGM7"/>
<dbReference type="Proteomes" id="UP000756132">
    <property type="component" value="Chromosome 4"/>
</dbReference>
<feature type="region of interest" description="Disordered" evidence="5">
    <location>
        <begin position="1"/>
        <end position="63"/>
    </location>
</feature>
<evidence type="ECO:0000256" key="4">
    <source>
        <dbReference type="ARBA" id="ARBA00023242"/>
    </source>
</evidence>
<dbReference type="GO" id="GO:0030688">
    <property type="term" value="C:preribosome, small subunit precursor"/>
    <property type="evidence" value="ECO:0007669"/>
    <property type="project" value="InterPro"/>
</dbReference>
<evidence type="ECO:0000313" key="7">
    <source>
        <dbReference type="Proteomes" id="UP000756132"/>
    </source>
</evidence>
<organism evidence="6 7">
    <name type="scientific">Passalora fulva</name>
    <name type="common">Tomato leaf mold</name>
    <name type="synonym">Cladosporium fulvum</name>
    <dbReference type="NCBI Taxonomy" id="5499"/>
    <lineage>
        <taxon>Eukaryota</taxon>
        <taxon>Fungi</taxon>
        <taxon>Dikarya</taxon>
        <taxon>Ascomycota</taxon>
        <taxon>Pezizomycotina</taxon>
        <taxon>Dothideomycetes</taxon>
        <taxon>Dothideomycetidae</taxon>
        <taxon>Mycosphaerellales</taxon>
        <taxon>Mycosphaerellaceae</taxon>
        <taxon>Fulvia</taxon>
    </lineage>
</organism>
<evidence type="ECO:0000313" key="6">
    <source>
        <dbReference type="EMBL" id="UJO17035.1"/>
    </source>
</evidence>
<dbReference type="RefSeq" id="XP_047761401.1">
    <property type="nucleotide sequence ID" value="XM_047904405.1"/>
</dbReference>